<evidence type="ECO:0008006" key="4">
    <source>
        <dbReference type="Google" id="ProtNLM"/>
    </source>
</evidence>
<evidence type="ECO:0000313" key="2">
    <source>
        <dbReference type="EMBL" id="MCQ8105368.1"/>
    </source>
</evidence>
<reference evidence="2 3" key="1">
    <citation type="submission" date="2022-07" db="EMBL/GenBank/DDBJ databases">
        <title>Methylomonas rivi sp. nov., Methylomonas rosea sp. nov., Methylomonas aureus sp. nov. and Methylomonas subterranea sp. nov., four novel methanotrophs isolated from a freshwater creek and the deep terrestrial subsurface.</title>
        <authorList>
            <person name="Abin C."/>
            <person name="Sankaranarayanan K."/>
            <person name="Garner C."/>
            <person name="Sindelar R."/>
            <person name="Kotary K."/>
            <person name="Garner R."/>
            <person name="Barclay S."/>
            <person name="Lawson P."/>
            <person name="Krumholz L."/>
        </authorList>
    </citation>
    <scope>NUCLEOTIDE SEQUENCE [LARGE SCALE GENOMIC DNA]</scope>
    <source>
        <strain evidence="2 3">SURF-2</strain>
    </source>
</reference>
<evidence type="ECO:0000256" key="1">
    <source>
        <dbReference type="SAM" id="MobiDB-lite"/>
    </source>
</evidence>
<evidence type="ECO:0000313" key="3">
    <source>
        <dbReference type="Proteomes" id="UP001524499"/>
    </source>
</evidence>
<accession>A0ABT1TIT3</accession>
<organism evidence="2 3">
    <name type="scientific">Methylomonas subterranea</name>
    <dbReference type="NCBI Taxonomy" id="2952225"/>
    <lineage>
        <taxon>Bacteria</taxon>
        <taxon>Pseudomonadati</taxon>
        <taxon>Pseudomonadota</taxon>
        <taxon>Gammaproteobacteria</taxon>
        <taxon>Methylococcales</taxon>
        <taxon>Methylococcaceae</taxon>
        <taxon>Methylomonas</taxon>
    </lineage>
</organism>
<keyword evidence="3" id="KW-1185">Reference proteome</keyword>
<dbReference type="EMBL" id="JANIBJ010000028">
    <property type="protein sequence ID" value="MCQ8105368.1"/>
    <property type="molecule type" value="Genomic_DNA"/>
</dbReference>
<feature type="region of interest" description="Disordered" evidence="1">
    <location>
        <begin position="161"/>
        <end position="196"/>
    </location>
</feature>
<dbReference type="Proteomes" id="UP001524499">
    <property type="component" value="Unassembled WGS sequence"/>
</dbReference>
<dbReference type="RefSeq" id="WP_256603315.1">
    <property type="nucleotide sequence ID" value="NZ_JANIBJ010000028.1"/>
</dbReference>
<comment type="caution">
    <text evidence="2">The sequence shown here is derived from an EMBL/GenBank/DDBJ whole genome shotgun (WGS) entry which is preliminary data.</text>
</comment>
<protein>
    <recommendedName>
        <fullName evidence="4">VCBS repeat-containing protein</fullName>
    </recommendedName>
</protein>
<feature type="compositionally biased region" description="Basic and acidic residues" evidence="1">
    <location>
        <begin position="173"/>
        <end position="182"/>
    </location>
</feature>
<name>A0ABT1TIT3_9GAMM</name>
<proteinExistence type="predicted"/>
<gene>
    <name evidence="2" type="ORF">NP590_14730</name>
</gene>
<sequence length="196" mass="21798">MLKNLLPILLLPALCLANDESPDVPAELREFVDANSSLLAHAGADLNGDGLSDYVFILERQRTNDTDPAIESGQRPLKIALRQADNSLKIVKTNDRIVFCSTCGGVFGDPFAELSATSKSFSVSHYGGSNWRWTNNFQFNYSRRDNTWQLVRVEESSFHTSDPETVKTVSHKPPKDFGKIDIADFDPENYQGSGEK</sequence>